<accession>A0A383TXN8</accession>
<evidence type="ECO:0000313" key="1">
    <source>
        <dbReference type="EMBL" id="SZD71533.1"/>
    </source>
</evidence>
<dbReference type="RefSeq" id="WP_119059042.1">
    <property type="nucleotide sequence ID" value="NZ_UNSC01000002.1"/>
</dbReference>
<gene>
    <name evidence="1" type="ORF">SAMEA104719789_00581</name>
</gene>
<dbReference type="Proteomes" id="UP000262142">
    <property type="component" value="Unassembled WGS sequence"/>
</dbReference>
<reference evidence="1 2" key="1">
    <citation type="submission" date="2018-09" db="EMBL/GenBank/DDBJ databases">
        <authorList>
            <consortium name="Pathogen Informatics"/>
        </authorList>
    </citation>
    <scope>NUCLEOTIDE SEQUENCE [LARGE SCALE GENOMIC DNA]</scope>
    <source>
        <strain evidence="1 2">OH-22767</strain>
    </source>
</reference>
<sequence length="146" mass="16649">MREKLFDPIIESQKKLIQNLEAGLETLSTTTDLDEEMTRDLDAHSHQSNLQGLEIETNKKLEMERADLLNIEALRNKTADEVKLGAFIATEKDYYFFGYAFTPVDFEEKKIFGVSPQAPVFEDNLGKKVGDSLSLKNVSLEIKEIY</sequence>
<organism evidence="1 2">
    <name type="scientific">Candidatus Ornithobacterium hominis</name>
    <dbReference type="NCBI Taxonomy" id="2497989"/>
    <lineage>
        <taxon>Bacteria</taxon>
        <taxon>Pseudomonadati</taxon>
        <taxon>Bacteroidota</taxon>
        <taxon>Flavobacteriia</taxon>
        <taxon>Flavobacteriales</taxon>
        <taxon>Weeksellaceae</taxon>
        <taxon>Ornithobacterium</taxon>
    </lineage>
</organism>
<dbReference type="OrthoDB" id="667380at2"/>
<dbReference type="AlphaFoldDB" id="A0A383TXN8"/>
<name>A0A383TXN8_9FLAO</name>
<evidence type="ECO:0000313" key="2">
    <source>
        <dbReference type="Proteomes" id="UP000262142"/>
    </source>
</evidence>
<keyword evidence="2" id="KW-1185">Reference proteome</keyword>
<proteinExistence type="predicted"/>
<evidence type="ECO:0008006" key="3">
    <source>
        <dbReference type="Google" id="ProtNLM"/>
    </source>
</evidence>
<dbReference type="EMBL" id="UNSC01000002">
    <property type="protein sequence ID" value="SZD71533.1"/>
    <property type="molecule type" value="Genomic_DNA"/>
</dbReference>
<protein>
    <recommendedName>
        <fullName evidence="3">Transcription elongation factor GreA</fullName>
    </recommendedName>
</protein>